<feature type="non-terminal residue" evidence="2">
    <location>
        <position position="1"/>
    </location>
</feature>
<keyword evidence="3" id="KW-1185">Reference proteome</keyword>
<comment type="caution">
    <text evidence="2">The sequence shown here is derived from an EMBL/GenBank/DDBJ whole genome shotgun (WGS) entry which is preliminary data.</text>
</comment>
<dbReference type="EMBL" id="VUJU01005029">
    <property type="protein sequence ID" value="KAF0752502.1"/>
    <property type="molecule type" value="Genomic_DNA"/>
</dbReference>
<proteinExistence type="predicted"/>
<keyword evidence="1" id="KW-0472">Membrane</keyword>
<keyword evidence="1" id="KW-0812">Transmembrane</keyword>
<reference evidence="2 3" key="1">
    <citation type="submission" date="2019-08" db="EMBL/GenBank/DDBJ databases">
        <title>Whole genome of Aphis craccivora.</title>
        <authorList>
            <person name="Voronova N.V."/>
            <person name="Shulinski R.S."/>
            <person name="Bandarenka Y.V."/>
            <person name="Zhorov D.G."/>
            <person name="Warner D."/>
        </authorList>
    </citation>
    <scope>NUCLEOTIDE SEQUENCE [LARGE SCALE GENOMIC DNA]</scope>
    <source>
        <strain evidence="2">180601</strain>
        <tissue evidence="2">Whole Body</tissue>
    </source>
</reference>
<dbReference type="Proteomes" id="UP000478052">
    <property type="component" value="Unassembled WGS sequence"/>
</dbReference>
<evidence type="ECO:0000256" key="1">
    <source>
        <dbReference type="SAM" id="Phobius"/>
    </source>
</evidence>
<evidence type="ECO:0000313" key="3">
    <source>
        <dbReference type="Proteomes" id="UP000478052"/>
    </source>
</evidence>
<feature type="transmembrane region" description="Helical" evidence="1">
    <location>
        <begin position="12"/>
        <end position="34"/>
    </location>
</feature>
<gene>
    <name evidence="2" type="ORF">FWK35_00028135</name>
</gene>
<organism evidence="2 3">
    <name type="scientific">Aphis craccivora</name>
    <name type="common">Cowpea aphid</name>
    <dbReference type="NCBI Taxonomy" id="307492"/>
    <lineage>
        <taxon>Eukaryota</taxon>
        <taxon>Metazoa</taxon>
        <taxon>Ecdysozoa</taxon>
        <taxon>Arthropoda</taxon>
        <taxon>Hexapoda</taxon>
        <taxon>Insecta</taxon>
        <taxon>Pterygota</taxon>
        <taxon>Neoptera</taxon>
        <taxon>Paraneoptera</taxon>
        <taxon>Hemiptera</taxon>
        <taxon>Sternorrhyncha</taxon>
        <taxon>Aphidomorpha</taxon>
        <taxon>Aphidoidea</taxon>
        <taxon>Aphididae</taxon>
        <taxon>Aphidini</taxon>
        <taxon>Aphis</taxon>
        <taxon>Aphis</taxon>
    </lineage>
</organism>
<feature type="transmembrane region" description="Helical" evidence="1">
    <location>
        <begin position="55"/>
        <end position="72"/>
    </location>
</feature>
<dbReference type="AlphaFoldDB" id="A0A6G0YBD6"/>
<name>A0A6G0YBD6_APHCR</name>
<sequence>QSNVASSSISLISFSTVSFHLVLGLPSGRFLFIFRIRTFCNKSPSSLHTCPNHSRRLHLIYVSIFGFSYRLYSSSLCLFSYIPRLPLYTGPYIFLSIFLSHIASFLLLSFVVDQVSHP</sequence>
<evidence type="ECO:0000313" key="2">
    <source>
        <dbReference type="EMBL" id="KAF0752502.1"/>
    </source>
</evidence>
<keyword evidence="1" id="KW-1133">Transmembrane helix</keyword>
<protein>
    <submittedName>
        <fullName evidence="2">Uncharacterized protein</fullName>
    </submittedName>
</protein>
<feature type="transmembrane region" description="Helical" evidence="1">
    <location>
        <begin position="92"/>
        <end position="112"/>
    </location>
</feature>
<accession>A0A6G0YBD6</accession>